<comment type="caution">
    <text evidence="1">The sequence shown here is derived from an EMBL/GenBank/DDBJ whole genome shotgun (WGS) entry which is preliminary data.</text>
</comment>
<name>A0ABV7YYZ1_9BACT</name>
<organism evidence="1 2">
    <name type="scientific">Lacihabitans lacunae</name>
    <dbReference type="NCBI Taxonomy" id="1028214"/>
    <lineage>
        <taxon>Bacteria</taxon>
        <taxon>Pseudomonadati</taxon>
        <taxon>Bacteroidota</taxon>
        <taxon>Cytophagia</taxon>
        <taxon>Cytophagales</taxon>
        <taxon>Leadbetterellaceae</taxon>
        <taxon>Lacihabitans</taxon>
    </lineage>
</organism>
<proteinExistence type="predicted"/>
<evidence type="ECO:0000313" key="1">
    <source>
        <dbReference type="EMBL" id="MFC3812131.1"/>
    </source>
</evidence>
<dbReference type="Proteomes" id="UP001595616">
    <property type="component" value="Unassembled WGS sequence"/>
</dbReference>
<dbReference type="EMBL" id="JBHRYQ010000001">
    <property type="protein sequence ID" value="MFC3812131.1"/>
    <property type="molecule type" value="Genomic_DNA"/>
</dbReference>
<accession>A0ABV7YYZ1</accession>
<evidence type="ECO:0000313" key="2">
    <source>
        <dbReference type="Proteomes" id="UP001595616"/>
    </source>
</evidence>
<dbReference type="RefSeq" id="WP_379838997.1">
    <property type="nucleotide sequence ID" value="NZ_JBHRYQ010000001.1"/>
</dbReference>
<keyword evidence="2" id="KW-1185">Reference proteome</keyword>
<gene>
    <name evidence="1" type="ORF">ACFOOI_15830</name>
</gene>
<sequence length="41" mass="4808">MDKGGYQIRDQSKPHFMTFTVVDGGATFRFTYSHVKFIVMY</sequence>
<reference evidence="2" key="1">
    <citation type="journal article" date="2019" name="Int. J. Syst. Evol. Microbiol.">
        <title>The Global Catalogue of Microorganisms (GCM) 10K type strain sequencing project: providing services to taxonomists for standard genome sequencing and annotation.</title>
        <authorList>
            <consortium name="The Broad Institute Genomics Platform"/>
            <consortium name="The Broad Institute Genome Sequencing Center for Infectious Disease"/>
            <person name="Wu L."/>
            <person name="Ma J."/>
        </authorList>
    </citation>
    <scope>NUCLEOTIDE SEQUENCE [LARGE SCALE GENOMIC DNA]</scope>
    <source>
        <strain evidence="2">CECT 7956</strain>
    </source>
</reference>
<protein>
    <submittedName>
        <fullName evidence="1">Uncharacterized protein</fullName>
    </submittedName>
</protein>